<organism evidence="1 2">
    <name type="scientific">Podarcis lilfordi</name>
    <name type="common">Lilford's wall lizard</name>
    <dbReference type="NCBI Taxonomy" id="74358"/>
    <lineage>
        <taxon>Eukaryota</taxon>
        <taxon>Metazoa</taxon>
        <taxon>Chordata</taxon>
        <taxon>Craniata</taxon>
        <taxon>Vertebrata</taxon>
        <taxon>Euteleostomi</taxon>
        <taxon>Lepidosauria</taxon>
        <taxon>Squamata</taxon>
        <taxon>Bifurcata</taxon>
        <taxon>Unidentata</taxon>
        <taxon>Episquamata</taxon>
        <taxon>Laterata</taxon>
        <taxon>Lacertibaenia</taxon>
        <taxon>Lacertidae</taxon>
        <taxon>Podarcis</taxon>
    </lineage>
</organism>
<accession>A0AA35PG30</accession>
<evidence type="ECO:0000313" key="1">
    <source>
        <dbReference type="EMBL" id="CAI5787631.1"/>
    </source>
</evidence>
<dbReference type="EMBL" id="OX395136">
    <property type="protein sequence ID" value="CAI5787631.1"/>
    <property type="molecule type" value="Genomic_DNA"/>
</dbReference>
<proteinExistence type="predicted"/>
<sequence length="79" mass="9271">MPASTCRNFCSKRILPPLPVYPIDCYFRSPYAYPGNNLLAYELIARKVDRCRQRDSLCMQKPSVNYYFHTNCTDFADFC</sequence>
<reference evidence="1" key="1">
    <citation type="submission" date="2022-12" db="EMBL/GenBank/DDBJ databases">
        <authorList>
            <person name="Alioto T."/>
            <person name="Alioto T."/>
            <person name="Gomez Garrido J."/>
        </authorList>
    </citation>
    <scope>NUCLEOTIDE SEQUENCE</scope>
</reference>
<name>A0AA35PG30_9SAUR</name>
<protein>
    <submittedName>
        <fullName evidence="1">Uncharacterized protein</fullName>
    </submittedName>
</protein>
<dbReference type="AlphaFoldDB" id="A0AA35PG30"/>
<evidence type="ECO:0000313" key="2">
    <source>
        <dbReference type="Proteomes" id="UP001178461"/>
    </source>
</evidence>
<gene>
    <name evidence="1" type="ORF">PODLI_1B018294</name>
</gene>
<keyword evidence="2" id="KW-1185">Reference proteome</keyword>
<dbReference type="Proteomes" id="UP001178461">
    <property type="component" value="Chromosome 11"/>
</dbReference>